<name>A0ABU2C3K1_9BURK</name>
<evidence type="ECO:0000256" key="3">
    <source>
        <dbReference type="ARBA" id="ARBA00023159"/>
    </source>
</evidence>
<dbReference type="InterPro" id="IPR003313">
    <property type="entry name" value="AraC-bd"/>
</dbReference>
<evidence type="ECO:0000313" key="6">
    <source>
        <dbReference type="EMBL" id="MDR7375907.1"/>
    </source>
</evidence>
<dbReference type="InterPro" id="IPR018062">
    <property type="entry name" value="HTH_AraC-typ_CS"/>
</dbReference>
<sequence length="275" mass="30520">MTPVPAASQSFQRSRRLPHVEMRQAGHAAACYQPHTHDEFSVGVVDAGSAVYRNRQRQDALHPGMLVMVNPGDTHSCNATAGQSWSYRMLFIDTPWLARLQADSLPLAGRDYAAFATHSSAQPLLYRRFDRLFQTLAQDADGLAAEEQLVCFLMDCFDTPAPRLEGGPPGAALQRARALILDQLADKLTLEAIAHEARLSPFHLIRSFKQAYGQTPHAFQLDQRINRGKQLLKQGQGLADVALQLGFADQSHFQRHFKSRHAVTPQVYQRALAAA</sequence>
<dbReference type="PANTHER" id="PTHR46796">
    <property type="entry name" value="HTH-TYPE TRANSCRIPTIONAL ACTIVATOR RHAS-RELATED"/>
    <property type="match status" value="1"/>
</dbReference>
<keyword evidence="7" id="KW-1185">Reference proteome</keyword>
<dbReference type="InterPro" id="IPR009057">
    <property type="entry name" value="Homeodomain-like_sf"/>
</dbReference>
<dbReference type="InterPro" id="IPR050204">
    <property type="entry name" value="AraC_XylS_family_regulators"/>
</dbReference>
<keyword evidence="3" id="KW-0010">Activator</keyword>
<dbReference type="SUPFAM" id="SSF46689">
    <property type="entry name" value="Homeodomain-like"/>
    <property type="match status" value="2"/>
</dbReference>
<evidence type="ECO:0000256" key="1">
    <source>
        <dbReference type="ARBA" id="ARBA00023015"/>
    </source>
</evidence>
<dbReference type="InterPro" id="IPR018060">
    <property type="entry name" value="HTH_AraC"/>
</dbReference>
<dbReference type="RefSeq" id="WP_310370468.1">
    <property type="nucleotide sequence ID" value="NZ_JAVDXT010000001.1"/>
</dbReference>
<dbReference type="EMBL" id="JAVDXT010000001">
    <property type="protein sequence ID" value="MDR7375907.1"/>
    <property type="molecule type" value="Genomic_DNA"/>
</dbReference>
<dbReference type="Proteomes" id="UP001180487">
    <property type="component" value="Unassembled WGS sequence"/>
</dbReference>
<dbReference type="PRINTS" id="PR00032">
    <property type="entry name" value="HTHARAC"/>
</dbReference>
<protein>
    <submittedName>
        <fullName evidence="6">AraC-like DNA-binding protein</fullName>
    </submittedName>
</protein>
<comment type="caution">
    <text evidence="6">The sequence shown here is derived from an EMBL/GenBank/DDBJ whole genome shotgun (WGS) entry which is preliminary data.</text>
</comment>
<evidence type="ECO:0000259" key="5">
    <source>
        <dbReference type="PROSITE" id="PS01124"/>
    </source>
</evidence>
<organism evidence="6 7">
    <name type="scientific">Rhodoferax ferrireducens</name>
    <dbReference type="NCBI Taxonomy" id="192843"/>
    <lineage>
        <taxon>Bacteria</taxon>
        <taxon>Pseudomonadati</taxon>
        <taxon>Pseudomonadota</taxon>
        <taxon>Betaproteobacteria</taxon>
        <taxon>Burkholderiales</taxon>
        <taxon>Comamonadaceae</taxon>
        <taxon>Rhodoferax</taxon>
    </lineage>
</organism>
<dbReference type="PROSITE" id="PS00041">
    <property type="entry name" value="HTH_ARAC_FAMILY_1"/>
    <property type="match status" value="1"/>
</dbReference>
<dbReference type="InterPro" id="IPR037923">
    <property type="entry name" value="HTH-like"/>
</dbReference>
<evidence type="ECO:0000313" key="7">
    <source>
        <dbReference type="Proteomes" id="UP001180487"/>
    </source>
</evidence>
<dbReference type="Pfam" id="PF12833">
    <property type="entry name" value="HTH_18"/>
    <property type="match status" value="1"/>
</dbReference>
<evidence type="ECO:0000256" key="4">
    <source>
        <dbReference type="ARBA" id="ARBA00023163"/>
    </source>
</evidence>
<evidence type="ECO:0000256" key="2">
    <source>
        <dbReference type="ARBA" id="ARBA00023125"/>
    </source>
</evidence>
<keyword evidence="1" id="KW-0805">Transcription regulation</keyword>
<dbReference type="SMART" id="SM00342">
    <property type="entry name" value="HTH_ARAC"/>
    <property type="match status" value="1"/>
</dbReference>
<dbReference type="SUPFAM" id="SSF51215">
    <property type="entry name" value="Regulatory protein AraC"/>
    <property type="match status" value="1"/>
</dbReference>
<dbReference type="PROSITE" id="PS01124">
    <property type="entry name" value="HTH_ARAC_FAMILY_2"/>
    <property type="match status" value="1"/>
</dbReference>
<reference evidence="6 7" key="1">
    <citation type="submission" date="2023-07" db="EMBL/GenBank/DDBJ databases">
        <title>Sorghum-associated microbial communities from plants grown in Nebraska, USA.</title>
        <authorList>
            <person name="Schachtman D."/>
        </authorList>
    </citation>
    <scope>NUCLEOTIDE SEQUENCE [LARGE SCALE GENOMIC DNA]</scope>
    <source>
        <strain evidence="6 7">BE313</strain>
    </source>
</reference>
<keyword evidence="4" id="KW-0804">Transcription</keyword>
<accession>A0ABU2C3K1</accession>
<dbReference type="InterPro" id="IPR020449">
    <property type="entry name" value="Tscrpt_reg_AraC-type_HTH"/>
</dbReference>
<keyword evidence="2" id="KW-0238">DNA-binding</keyword>
<dbReference type="PANTHER" id="PTHR46796:SF2">
    <property type="entry name" value="TRANSCRIPTIONAL REGULATORY PROTEIN"/>
    <property type="match status" value="1"/>
</dbReference>
<dbReference type="Gene3D" id="1.10.10.60">
    <property type="entry name" value="Homeodomain-like"/>
    <property type="match status" value="2"/>
</dbReference>
<dbReference type="Pfam" id="PF02311">
    <property type="entry name" value="AraC_binding"/>
    <property type="match status" value="1"/>
</dbReference>
<feature type="domain" description="HTH araC/xylS-type" evidence="5">
    <location>
        <begin position="174"/>
        <end position="271"/>
    </location>
</feature>
<proteinExistence type="predicted"/>
<gene>
    <name evidence="6" type="ORF">J2X19_000565</name>
</gene>